<keyword evidence="2" id="KW-0812">Transmembrane</keyword>
<feature type="region of interest" description="Disordered" evidence="1">
    <location>
        <begin position="1"/>
        <end position="28"/>
    </location>
</feature>
<dbReference type="NCBIfam" id="NF037982">
    <property type="entry name" value="Nramp_1"/>
    <property type="match status" value="1"/>
</dbReference>
<feature type="transmembrane region" description="Helical" evidence="2">
    <location>
        <begin position="117"/>
        <end position="138"/>
    </location>
</feature>
<protein>
    <recommendedName>
        <fullName evidence="5">Natural resistance-associated macrophage protein</fullName>
    </recommendedName>
</protein>
<gene>
    <name evidence="3" type="ORF">C447_14726</name>
</gene>
<feature type="transmembrane region" description="Helical" evidence="2">
    <location>
        <begin position="436"/>
        <end position="457"/>
    </location>
</feature>
<reference evidence="3 4" key="1">
    <citation type="journal article" date="2014" name="PLoS Genet.">
        <title>Phylogenetically driven sequencing of extremely halophilic archaea reveals strategies for static and dynamic osmo-response.</title>
        <authorList>
            <person name="Becker E.A."/>
            <person name="Seitzer P.M."/>
            <person name="Tritt A."/>
            <person name="Larsen D."/>
            <person name="Krusor M."/>
            <person name="Yao A.I."/>
            <person name="Wu D."/>
            <person name="Madern D."/>
            <person name="Eisen J.A."/>
            <person name="Darling A.E."/>
            <person name="Facciotti M.T."/>
        </authorList>
    </citation>
    <scope>NUCLEOTIDE SEQUENCE [LARGE SCALE GENOMIC DNA]</scope>
    <source>
        <strain evidence="3 4">100A6</strain>
    </source>
</reference>
<sequence length="503" mass="54313">MTTDPGRTATDGEEGPEERSYDYPEPPTELTAGRRGNWLKLLAYFGPGAVVASATLGSGEVLFAPRGGAVFGYAILWTLVWAGLVKGVVAYSGIRYYTLTGEHVTSRWAKLPGPRGWFPLLIGVISIAAFPAWIAGYGEFLGQIVTWTLGVGQNETNFAVVGTVLILVTAALAILGGYDLVERVQVLIVAFLSAAILVLTVSSLPSPIAILGGLIPSLPGGYPSFVVENYPTITERPVWVEVVTYMGAVGGGVYDYVGYVGYAKRRGWGMLGRSDHAEVERFVRGLESGETVPIDTSEENRKRGRAWLKAPQIDVVIAFVAITFFTAAAMILGAESLNTAQLVPADFQLFQYQAQWFADIDPSLTILWQVGVFFAIFGSLYAVWEGYTWTWLESFKPFSARIRRLERDRLGLARTITVVYAGGVALVLLWSDLDAISIVTPASLLGGVFGCGLWCWAMLWAEKTALPPELQGGWKLDLGLVVAGSFLTIAGVVSIAQFFGLAP</sequence>
<feature type="transmembrane region" description="Helical" evidence="2">
    <location>
        <begin position="366"/>
        <end position="390"/>
    </location>
</feature>
<feature type="transmembrane region" description="Helical" evidence="2">
    <location>
        <begin position="478"/>
        <end position="499"/>
    </location>
</feature>
<dbReference type="PATRIC" id="fig|1132509.6.peg.3430"/>
<dbReference type="eggNOG" id="arCOG04118">
    <property type="taxonomic scope" value="Archaea"/>
</dbReference>
<feature type="transmembrane region" description="Helical" evidence="2">
    <location>
        <begin position="238"/>
        <end position="257"/>
    </location>
</feature>
<keyword evidence="4" id="KW-1185">Reference proteome</keyword>
<dbReference type="RefSeq" id="WP_007695213.1">
    <property type="nucleotide sequence ID" value="NZ_AJRK01000361.1"/>
</dbReference>
<proteinExistence type="predicted"/>
<feature type="transmembrane region" description="Helical" evidence="2">
    <location>
        <begin position="158"/>
        <end position="181"/>
    </location>
</feature>
<organism evidence="3 4">
    <name type="scientific">Halococcus hamelinensis 100A6</name>
    <dbReference type="NCBI Taxonomy" id="1132509"/>
    <lineage>
        <taxon>Archaea</taxon>
        <taxon>Methanobacteriati</taxon>
        <taxon>Methanobacteriota</taxon>
        <taxon>Stenosarchaea group</taxon>
        <taxon>Halobacteria</taxon>
        <taxon>Halobacteriales</taxon>
        <taxon>Halococcaceae</taxon>
        <taxon>Halococcus</taxon>
    </lineage>
</organism>
<evidence type="ECO:0000313" key="4">
    <source>
        <dbReference type="Proteomes" id="UP000011566"/>
    </source>
</evidence>
<keyword evidence="2" id="KW-1133">Transmembrane helix</keyword>
<name>M0LSX9_9EURY</name>
<dbReference type="OrthoDB" id="213592at2157"/>
<feature type="transmembrane region" description="Helical" evidence="2">
    <location>
        <begin position="70"/>
        <end position="97"/>
    </location>
</feature>
<keyword evidence="2" id="KW-0472">Membrane</keyword>
<accession>M0LSX9</accession>
<evidence type="ECO:0000256" key="2">
    <source>
        <dbReference type="SAM" id="Phobius"/>
    </source>
</evidence>
<feature type="transmembrane region" description="Helical" evidence="2">
    <location>
        <begin position="313"/>
        <end position="334"/>
    </location>
</feature>
<comment type="caution">
    <text evidence="3">The sequence shown here is derived from an EMBL/GenBank/DDBJ whole genome shotgun (WGS) entry which is preliminary data.</text>
</comment>
<evidence type="ECO:0008006" key="5">
    <source>
        <dbReference type="Google" id="ProtNLM"/>
    </source>
</evidence>
<feature type="transmembrane region" description="Helical" evidence="2">
    <location>
        <begin position="188"/>
        <end position="218"/>
    </location>
</feature>
<evidence type="ECO:0000256" key="1">
    <source>
        <dbReference type="SAM" id="MobiDB-lite"/>
    </source>
</evidence>
<dbReference type="EMBL" id="AOMB01000041">
    <property type="protein sequence ID" value="EMA36521.1"/>
    <property type="molecule type" value="Genomic_DNA"/>
</dbReference>
<dbReference type="Proteomes" id="UP000011566">
    <property type="component" value="Unassembled WGS sequence"/>
</dbReference>
<dbReference type="AlphaFoldDB" id="M0LSX9"/>
<feature type="transmembrane region" description="Helical" evidence="2">
    <location>
        <begin position="411"/>
        <end position="430"/>
    </location>
</feature>
<evidence type="ECO:0000313" key="3">
    <source>
        <dbReference type="EMBL" id="EMA36521.1"/>
    </source>
</evidence>
<feature type="transmembrane region" description="Helical" evidence="2">
    <location>
        <begin position="41"/>
        <end position="64"/>
    </location>
</feature>